<keyword evidence="3" id="KW-0282">Flagellum</keyword>
<feature type="region of interest" description="Disordered" evidence="1">
    <location>
        <begin position="391"/>
        <end position="423"/>
    </location>
</feature>
<evidence type="ECO:0000313" key="4">
    <source>
        <dbReference type="Proteomes" id="UP001152173"/>
    </source>
</evidence>
<reference evidence="3" key="1">
    <citation type="submission" date="2022-05" db="EMBL/GenBank/DDBJ databases">
        <authorList>
            <person name="Colautti A."/>
            <person name="Iacumin L."/>
        </authorList>
    </citation>
    <scope>NUCLEOTIDE SEQUENCE</scope>
    <source>
        <strain evidence="3">SK 55</strain>
    </source>
</reference>
<accession>A0A9X3LFE5</accession>
<dbReference type="Pfam" id="PF02120">
    <property type="entry name" value="Flg_hook"/>
    <property type="match status" value="1"/>
</dbReference>
<feature type="region of interest" description="Disordered" evidence="1">
    <location>
        <begin position="273"/>
        <end position="295"/>
    </location>
</feature>
<comment type="caution">
    <text evidence="3">The sequence shown here is derived from an EMBL/GenBank/DDBJ whole genome shotgun (WGS) entry which is preliminary data.</text>
</comment>
<organism evidence="3 4">
    <name type="scientific">Paenisporosarcina quisquiliarum</name>
    <dbReference type="NCBI Taxonomy" id="365346"/>
    <lineage>
        <taxon>Bacteria</taxon>
        <taxon>Bacillati</taxon>
        <taxon>Bacillota</taxon>
        <taxon>Bacilli</taxon>
        <taxon>Bacillales</taxon>
        <taxon>Caryophanaceae</taxon>
        <taxon>Paenisporosarcina</taxon>
    </lineage>
</organism>
<keyword evidence="4" id="KW-1185">Reference proteome</keyword>
<dbReference type="AlphaFoldDB" id="A0A9X3LFE5"/>
<name>A0A9X3LFE5_9BACL</name>
<evidence type="ECO:0000256" key="1">
    <source>
        <dbReference type="SAM" id="MobiDB-lite"/>
    </source>
</evidence>
<dbReference type="Gene3D" id="3.30.750.140">
    <property type="match status" value="1"/>
</dbReference>
<keyword evidence="3" id="KW-0969">Cilium</keyword>
<feature type="compositionally biased region" description="Polar residues" evidence="1">
    <location>
        <begin position="406"/>
        <end position="423"/>
    </location>
</feature>
<proteinExistence type="predicted"/>
<protein>
    <submittedName>
        <fullName evidence="3">Flagellar hook-length control protein FliK</fullName>
    </submittedName>
</protein>
<gene>
    <name evidence="3" type="ORF">M9R32_06905</name>
</gene>
<feature type="compositionally biased region" description="Low complexity" evidence="1">
    <location>
        <begin position="283"/>
        <end position="295"/>
    </location>
</feature>
<dbReference type="EMBL" id="JAMKBJ010000004">
    <property type="protein sequence ID" value="MCZ8536908.1"/>
    <property type="molecule type" value="Genomic_DNA"/>
</dbReference>
<evidence type="ECO:0000259" key="2">
    <source>
        <dbReference type="Pfam" id="PF02120"/>
    </source>
</evidence>
<dbReference type="Proteomes" id="UP001152173">
    <property type="component" value="Unassembled WGS sequence"/>
</dbReference>
<feature type="domain" description="Flagellar hook-length control protein-like C-terminal" evidence="2">
    <location>
        <begin position="321"/>
        <end position="394"/>
    </location>
</feature>
<dbReference type="RefSeq" id="WP_269926002.1">
    <property type="nucleotide sequence ID" value="NZ_JAMKBJ010000004.1"/>
</dbReference>
<feature type="region of interest" description="Disordered" evidence="1">
    <location>
        <begin position="1"/>
        <end position="26"/>
    </location>
</feature>
<keyword evidence="3" id="KW-0966">Cell projection</keyword>
<dbReference type="InterPro" id="IPR021136">
    <property type="entry name" value="Flagellar_hook_control-like_C"/>
</dbReference>
<evidence type="ECO:0000313" key="3">
    <source>
        <dbReference type="EMBL" id="MCZ8536908.1"/>
    </source>
</evidence>
<sequence length="449" mass="49408">METMSLSFPSNISTSKSIATKQNSGSAKDAVNFATLLGSVTTSEAQHASEEKVSELQQGDLLEKLQEMLQTLQEMPKENLSPEEQEMMMGIVQMLSLQTVQIENQLKSVELGQDKLVLSHSVQEKLVSLLNQVDQEIQKQSTITKSFEAATELAGVEKNILADPKKLEQVFKQLIAFIQQLETEQQAVTGKQVEFQQLNEVTKIFKHIDDLPQQSSDQTPLTETPRINGLSVDSSRPLSIQAISQLQQQDSGAGTVRVEVVQSEVNGQVLTGTSSDVAKASQAPTRPEVTTPAPAPTVRMSNLIEELGGVLKSSFRLNGTQEGTQLKVNIAPEHLGHLDIRLTASEGKIAAQIFTSNLLAKEALELQVNQLRNSLLQQGVTIDRIEISQQSSQSSFGQQHAHPDQRFSQQQQKQGHASHNKNGYQRIEEEAAVERNHSSEGLMKVDYTI</sequence>
<dbReference type="CDD" id="cd17470">
    <property type="entry name" value="T3SS_Flik_C"/>
    <property type="match status" value="1"/>
</dbReference>
<dbReference type="InterPro" id="IPR038610">
    <property type="entry name" value="FliK-like_C_sf"/>
</dbReference>